<organism evidence="1 2">
    <name type="scientific">Streptomyces cyaneochromogenes</name>
    <dbReference type="NCBI Taxonomy" id="2496836"/>
    <lineage>
        <taxon>Bacteria</taxon>
        <taxon>Bacillati</taxon>
        <taxon>Actinomycetota</taxon>
        <taxon>Actinomycetes</taxon>
        <taxon>Kitasatosporales</taxon>
        <taxon>Streptomycetaceae</taxon>
        <taxon>Streptomyces</taxon>
    </lineage>
</organism>
<evidence type="ECO:0000313" key="2">
    <source>
        <dbReference type="Proteomes" id="UP000280298"/>
    </source>
</evidence>
<dbReference type="OrthoDB" id="3695380at2"/>
<gene>
    <name evidence="1" type="ORF">EJ357_20770</name>
</gene>
<proteinExistence type="predicted"/>
<sequence>MDWTPLAGTALGALVGVGSTLLADRARWRRDLADRTRQERKQIYVTVLTKYRLAYEAMHAVAVTGRDEAPAARETAVREAFRESGCDEARETALICAPQEMSDVLEKVYATLRELQDAFAAGDPPPHSPELQELRLRHAEAIWAARAAMRRDLEGTG</sequence>
<dbReference type="RefSeq" id="WP_126393111.1">
    <property type="nucleotide sequence ID" value="NZ_CP034539.1"/>
</dbReference>
<dbReference type="AlphaFoldDB" id="A0A3Q9ENA4"/>
<protein>
    <submittedName>
        <fullName evidence="1">Uncharacterized protein</fullName>
    </submittedName>
</protein>
<name>A0A3Q9ENA4_9ACTN</name>
<dbReference type="Proteomes" id="UP000280298">
    <property type="component" value="Chromosome"/>
</dbReference>
<keyword evidence="2" id="KW-1185">Reference proteome</keyword>
<dbReference type="EMBL" id="CP034539">
    <property type="protein sequence ID" value="AZQ35634.1"/>
    <property type="molecule type" value="Genomic_DNA"/>
</dbReference>
<reference evidence="1 2" key="1">
    <citation type="journal article" date="2019" name="Int. J. Syst. Evol. Microbiol.">
        <title>Streptomyces cyaneochromogenes sp. nov., a blue pigment-producing actinomycete from manganese-contaminated soil.</title>
        <authorList>
            <person name="Tang X."/>
            <person name="Zhao J."/>
            <person name="Li K."/>
            <person name="Chen Z."/>
            <person name="Sun Y."/>
            <person name="Gao J."/>
        </authorList>
    </citation>
    <scope>NUCLEOTIDE SEQUENCE [LARGE SCALE GENOMIC DNA]</scope>
    <source>
        <strain evidence="1 2">MK-45</strain>
    </source>
</reference>
<accession>A0A3Q9ENA4</accession>
<evidence type="ECO:0000313" key="1">
    <source>
        <dbReference type="EMBL" id="AZQ35634.1"/>
    </source>
</evidence>
<dbReference type="KEGG" id="scya:EJ357_20770"/>